<dbReference type="AlphaFoldDB" id="A0A811KQJ1"/>
<keyword evidence="1" id="KW-0472">Membrane</keyword>
<keyword evidence="1" id="KW-0812">Transmembrane</keyword>
<evidence type="ECO:0000313" key="2">
    <source>
        <dbReference type="EMBL" id="CAD5218449.1"/>
    </source>
</evidence>
<evidence type="ECO:0000256" key="1">
    <source>
        <dbReference type="SAM" id="Phobius"/>
    </source>
</evidence>
<dbReference type="Proteomes" id="UP000614601">
    <property type="component" value="Unassembled WGS sequence"/>
</dbReference>
<keyword evidence="3" id="KW-1185">Reference proteome</keyword>
<feature type="transmembrane region" description="Helical" evidence="1">
    <location>
        <begin position="88"/>
        <end position="115"/>
    </location>
</feature>
<dbReference type="PANTHER" id="PTHR22943:SF248">
    <property type="entry name" value="SEVEN TM RECEPTOR"/>
    <property type="match status" value="1"/>
</dbReference>
<dbReference type="OrthoDB" id="5799925at2759"/>
<accession>A0A811KQJ1</accession>
<dbReference type="EMBL" id="CAJFCW020000004">
    <property type="protein sequence ID" value="CAG9110534.1"/>
    <property type="molecule type" value="Genomic_DNA"/>
</dbReference>
<feature type="transmembrane region" description="Helical" evidence="1">
    <location>
        <begin position="21"/>
        <end position="43"/>
    </location>
</feature>
<dbReference type="Proteomes" id="UP000783686">
    <property type="component" value="Unassembled WGS sequence"/>
</dbReference>
<feature type="transmembrane region" description="Helical" evidence="1">
    <location>
        <begin position="165"/>
        <end position="191"/>
    </location>
</feature>
<dbReference type="Pfam" id="PF10326">
    <property type="entry name" value="7TM_GPCR_Str"/>
    <property type="match status" value="1"/>
</dbReference>
<keyword evidence="1" id="KW-1133">Transmembrane helix</keyword>
<evidence type="ECO:0000313" key="3">
    <source>
        <dbReference type="Proteomes" id="UP000614601"/>
    </source>
</evidence>
<protein>
    <recommendedName>
        <fullName evidence="4">7TM_GPCR_Srx domain-containing protein</fullName>
    </recommendedName>
</protein>
<dbReference type="SUPFAM" id="SSF81321">
    <property type="entry name" value="Family A G protein-coupled receptor-like"/>
    <property type="match status" value="1"/>
</dbReference>
<gene>
    <name evidence="2" type="ORF">BOKJ2_LOCUS7659</name>
</gene>
<dbReference type="PANTHER" id="PTHR22943">
    <property type="entry name" value="7-TRANSMEMBRANE DOMAIN RECEPTOR C.ELEGANS"/>
    <property type="match status" value="1"/>
</dbReference>
<sequence length="223" mass="25518">MLLEFYFRYLMICKDYVMTKLHIAKFMFLSLCYTSWNASWSVYGCVQTMAKFSTKGVDILFENNTFWYEDGRPMTSIALYKEAPGSGVFLLCGTLLCIGSYSGVIYFIWAVYKHLSAHSDSMTTKTRKLQNNMNKVMLIQALIPLTNCSLPITVANIAIVMNVDFYLTGTIVITAFSWISVIKPMSTIYFVKPYRRRILSFRSKGDIAVSRTWHSYEDTSVAA</sequence>
<feature type="transmembrane region" description="Helical" evidence="1">
    <location>
        <begin position="136"/>
        <end position="159"/>
    </location>
</feature>
<evidence type="ECO:0008006" key="4">
    <source>
        <dbReference type="Google" id="ProtNLM"/>
    </source>
</evidence>
<dbReference type="InterPro" id="IPR019428">
    <property type="entry name" value="7TM_GPCR_serpentine_rcpt_Str"/>
</dbReference>
<dbReference type="EMBL" id="CAJFDH010000004">
    <property type="protein sequence ID" value="CAD5218449.1"/>
    <property type="molecule type" value="Genomic_DNA"/>
</dbReference>
<comment type="caution">
    <text evidence="2">The sequence shown here is derived from an EMBL/GenBank/DDBJ whole genome shotgun (WGS) entry which is preliminary data.</text>
</comment>
<proteinExistence type="predicted"/>
<reference evidence="2" key="1">
    <citation type="submission" date="2020-09" db="EMBL/GenBank/DDBJ databases">
        <authorList>
            <person name="Kikuchi T."/>
        </authorList>
    </citation>
    <scope>NUCLEOTIDE SEQUENCE</scope>
    <source>
        <strain evidence="2">SH1</strain>
    </source>
</reference>
<organism evidence="2 3">
    <name type="scientific">Bursaphelenchus okinawaensis</name>
    <dbReference type="NCBI Taxonomy" id="465554"/>
    <lineage>
        <taxon>Eukaryota</taxon>
        <taxon>Metazoa</taxon>
        <taxon>Ecdysozoa</taxon>
        <taxon>Nematoda</taxon>
        <taxon>Chromadorea</taxon>
        <taxon>Rhabditida</taxon>
        <taxon>Tylenchina</taxon>
        <taxon>Tylenchomorpha</taxon>
        <taxon>Aphelenchoidea</taxon>
        <taxon>Aphelenchoididae</taxon>
        <taxon>Bursaphelenchus</taxon>
    </lineage>
</organism>
<name>A0A811KQJ1_9BILA</name>